<organism evidence="2 3">
    <name type="scientific">Neobacillus thermocopriae</name>
    <dbReference type="NCBI Taxonomy" id="1215031"/>
    <lineage>
        <taxon>Bacteria</taxon>
        <taxon>Bacillati</taxon>
        <taxon>Bacillota</taxon>
        <taxon>Bacilli</taxon>
        <taxon>Bacillales</taxon>
        <taxon>Bacillaceae</taxon>
        <taxon>Neobacillus</taxon>
    </lineage>
</organism>
<keyword evidence="3" id="KW-1185">Reference proteome</keyword>
<feature type="transmembrane region" description="Helical" evidence="1">
    <location>
        <begin position="85"/>
        <end position="103"/>
    </location>
</feature>
<evidence type="ECO:0000256" key="1">
    <source>
        <dbReference type="SAM" id="Phobius"/>
    </source>
</evidence>
<feature type="transmembrane region" description="Helical" evidence="1">
    <location>
        <begin position="21"/>
        <end position="37"/>
    </location>
</feature>
<evidence type="ECO:0000313" key="3">
    <source>
        <dbReference type="Proteomes" id="UP000481621"/>
    </source>
</evidence>
<dbReference type="Proteomes" id="UP000481621">
    <property type="component" value="Unassembled WGS sequence"/>
</dbReference>
<keyword evidence="1" id="KW-0812">Transmembrane</keyword>
<sequence length="145" mass="16948">MKILDRQLQKTIIKDIRINNYLFLLPVLLIHLFYLLIQQDHIFFTILLCLYVLDIQLDELVTHITRKVVKNQELPNLFIHSKKGLSSVLLIAFIPVALISFIVKSKQSPSTIMGINILIILFLLFACVSLVAHIWRRSFFEDLFK</sequence>
<comment type="caution">
    <text evidence="2">The sequence shown here is derived from an EMBL/GenBank/DDBJ whole genome shotgun (WGS) entry which is preliminary data.</text>
</comment>
<evidence type="ECO:0000313" key="2">
    <source>
        <dbReference type="EMBL" id="NEX78798.1"/>
    </source>
</evidence>
<accession>A0A6B3TQD3</accession>
<protein>
    <submittedName>
        <fullName evidence="2">Uncharacterized protein</fullName>
    </submittedName>
</protein>
<name>A0A6B3TQD3_9BACI</name>
<dbReference type="EMBL" id="JAAIUV010000010">
    <property type="protein sequence ID" value="NEX78798.1"/>
    <property type="molecule type" value="Genomic_DNA"/>
</dbReference>
<keyword evidence="1" id="KW-0472">Membrane</keyword>
<keyword evidence="1" id="KW-1133">Transmembrane helix</keyword>
<feature type="transmembrane region" description="Helical" evidence="1">
    <location>
        <begin position="115"/>
        <end position="135"/>
    </location>
</feature>
<reference evidence="2" key="1">
    <citation type="submission" date="2020-02" db="EMBL/GenBank/DDBJ databases">
        <title>Bacillus sedimentmangrovi sp. nov., isolated from sediment of the mangrove ecosystem.</title>
        <authorList>
            <person name="Liu G."/>
        </authorList>
    </citation>
    <scope>NUCLEOTIDE SEQUENCE [LARGE SCALE GENOMIC DNA]</scope>
    <source>
        <strain evidence="2">SgZ-7</strain>
    </source>
</reference>
<feature type="transmembrane region" description="Helical" evidence="1">
    <location>
        <begin position="43"/>
        <end position="64"/>
    </location>
</feature>
<proteinExistence type="predicted"/>
<dbReference type="AlphaFoldDB" id="A0A6B3TQD3"/>
<gene>
    <name evidence="2" type="ORF">G4Z05_07855</name>
</gene>